<dbReference type="GO" id="GO:0043215">
    <property type="term" value="P:daunorubicin transport"/>
    <property type="evidence" value="ECO:0007669"/>
    <property type="project" value="InterPro"/>
</dbReference>
<dbReference type="EMBL" id="VNFK01000005">
    <property type="protein sequence ID" value="TVU63889.1"/>
    <property type="molecule type" value="Genomic_DNA"/>
</dbReference>
<dbReference type="Gene3D" id="3.40.50.300">
    <property type="entry name" value="P-loop containing nucleotide triphosphate hydrolases"/>
    <property type="match status" value="1"/>
</dbReference>
<evidence type="ECO:0000256" key="2">
    <source>
        <dbReference type="ARBA" id="ARBA00022448"/>
    </source>
</evidence>
<dbReference type="GO" id="GO:0005524">
    <property type="term" value="F:ATP binding"/>
    <property type="evidence" value="ECO:0007669"/>
    <property type="project" value="UniProtKB-KW"/>
</dbReference>
<dbReference type="GO" id="GO:1900753">
    <property type="term" value="P:doxorubicin transport"/>
    <property type="evidence" value="ECO:0007669"/>
    <property type="project" value="InterPro"/>
</dbReference>
<keyword evidence="6" id="KW-1278">Translocase</keyword>
<dbReference type="PROSITE" id="PS50893">
    <property type="entry name" value="ABC_TRANSPORTER_2"/>
    <property type="match status" value="1"/>
</dbReference>
<dbReference type="Proteomes" id="UP000316500">
    <property type="component" value="Unassembled WGS sequence"/>
</dbReference>
<comment type="subcellular location">
    <subcellularLocation>
        <location evidence="1">Cell membrane</location>
        <topology evidence="1">Peripheral membrane protein</topology>
    </subcellularLocation>
</comment>
<evidence type="ECO:0000256" key="9">
    <source>
        <dbReference type="ARBA" id="ARBA00049985"/>
    </source>
</evidence>
<dbReference type="NCBIfam" id="TIGR01188">
    <property type="entry name" value="drrA"/>
    <property type="match status" value="1"/>
</dbReference>
<evidence type="ECO:0000256" key="4">
    <source>
        <dbReference type="ARBA" id="ARBA00022741"/>
    </source>
</evidence>
<sequence>MNAGPALDVSDLRKSYGHKTALDGVSLRVPEGAVFALLGPNGAGKSTLVGVLTTLLRADGGSAAVGGFDVGRQSAAVRDLLSVTSQSSAVDDFLTGRENLAMIGRLLRLGGKDARGRADELLKVFDLQDAADRKVSSYSGGMVRRLDLAMSLVRRPEVLFLDEPTTGLDPRSRLAVWSAVRTLSEQGVTVFLTTQYLEEADQLADSIAVLNEGRIVALGTAEELKRLVPVGHVEFGFQDPNDFARAVALLEASGSEADQDGERLTLRIATADTAAVITSVVSTLGAAGCAADSIAIIKPTLDDVFLALTTKQEANQ</sequence>
<dbReference type="SMART" id="SM00382">
    <property type="entry name" value="AAA"/>
    <property type="match status" value="1"/>
</dbReference>
<evidence type="ECO:0000256" key="5">
    <source>
        <dbReference type="ARBA" id="ARBA00022840"/>
    </source>
</evidence>
<dbReference type="InterPro" id="IPR003593">
    <property type="entry name" value="AAA+_ATPase"/>
</dbReference>
<accession>A0A558H447</accession>
<protein>
    <submittedName>
        <fullName evidence="11">ATP-binding cassette domain-containing protein</fullName>
    </submittedName>
</protein>
<keyword evidence="5 11" id="KW-0067">ATP-binding</keyword>
<evidence type="ECO:0000256" key="3">
    <source>
        <dbReference type="ARBA" id="ARBA00022475"/>
    </source>
</evidence>
<evidence type="ECO:0000256" key="6">
    <source>
        <dbReference type="ARBA" id="ARBA00022967"/>
    </source>
</evidence>
<dbReference type="Pfam" id="PF00005">
    <property type="entry name" value="ABC_tran"/>
    <property type="match status" value="1"/>
</dbReference>
<dbReference type="PANTHER" id="PTHR42711:SF19">
    <property type="entry name" value="DOXORUBICIN RESISTANCE ATP-BINDING PROTEIN DRRA"/>
    <property type="match status" value="1"/>
</dbReference>
<keyword evidence="4" id="KW-0547">Nucleotide-binding</keyword>
<dbReference type="InterPro" id="IPR003439">
    <property type="entry name" value="ABC_transporter-like_ATP-bd"/>
</dbReference>
<evidence type="ECO:0000259" key="10">
    <source>
        <dbReference type="PROSITE" id="PS50893"/>
    </source>
</evidence>
<comment type="similarity">
    <text evidence="9">Belongs to the ABC transporter superfamily. Drug exporter-1 (DrugE1) (TC 3.A.1.105) family.</text>
</comment>
<dbReference type="SUPFAM" id="SSF52540">
    <property type="entry name" value="P-loop containing nucleoside triphosphate hydrolases"/>
    <property type="match status" value="1"/>
</dbReference>
<dbReference type="InterPro" id="IPR005894">
    <property type="entry name" value="DrrA"/>
</dbReference>
<dbReference type="PANTHER" id="PTHR42711">
    <property type="entry name" value="ABC TRANSPORTER ATP-BINDING PROTEIN"/>
    <property type="match status" value="1"/>
</dbReference>
<dbReference type="FunFam" id="3.40.50.300:FF:000589">
    <property type="entry name" value="ABC transporter, ATP-binding subunit"/>
    <property type="match status" value="1"/>
</dbReference>
<dbReference type="GO" id="GO:0005886">
    <property type="term" value="C:plasma membrane"/>
    <property type="evidence" value="ECO:0007669"/>
    <property type="project" value="UniProtKB-SubCell"/>
</dbReference>
<keyword evidence="7" id="KW-0472">Membrane</keyword>
<organism evidence="11 12">
    <name type="scientific">Paenarthrobacter nitroguajacolicus</name>
    <name type="common">Arthrobacter nitroguajacolicus</name>
    <dbReference type="NCBI Taxonomy" id="211146"/>
    <lineage>
        <taxon>Bacteria</taxon>
        <taxon>Bacillati</taxon>
        <taxon>Actinomycetota</taxon>
        <taxon>Actinomycetes</taxon>
        <taxon>Micrococcales</taxon>
        <taxon>Micrococcaceae</taxon>
        <taxon>Paenarthrobacter</taxon>
    </lineage>
</organism>
<dbReference type="GO" id="GO:0046677">
    <property type="term" value="P:response to antibiotic"/>
    <property type="evidence" value="ECO:0007669"/>
    <property type="project" value="UniProtKB-KW"/>
</dbReference>
<name>A0A558H447_PAENT</name>
<feature type="domain" description="ABC transporter" evidence="10">
    <location>
        <begin position="7"/>
        <end position="237"/>
    </location>
</feature>
<proteinExistence type="inferred from homology"/>
<dbReference type="GO" id="GO:0016887">
    <property type="term" value="F:ATP hydrolysis activity"/>
    <property type="evidence" value="ECO:0007669"/>
    <property type="project" value="InterPro"/>
</dbReference>
<dbReference type="OrthoDB" id="9804819at2"/>
<comment type="caution">
    <text evidence="11">The sequence shown here is derived from an EMBL/GenBank/DDBJ whole genome shotgun (WGS) entry which is preliminary data.</text>
</comment>
<evidence type="ECO:0000256" key="8">
    <source>
        <dbReference type="ARBA" id="ARBA00023251"/>
    </source>
</evidence>
<dbReference type="InterPro" id="IPR050763">
    <property type="entry name" value="ABC_transporter_ATP-binding"/>
</dbReference>
<keyword evidence="2" id="KW-0813">Transport</keyword>
<reference evidence="11 12" key="1">
    <citation type="submission" date="2019-07" db="EMBL/GenBank/DDBJ databases">
        <title>Diversity of Bacteria from Kongsfjorden, Arctic.</title>
        <authorList>
            <person name="Yu Y."/>
        </authorList>
    </citation>
    <scope>NUCLEOTIDE SEQUENCE [LARGE SCALE GENOMIC DNA]</scope>
    <source>
        <strain evidence="11 12">SM1928</strain>
    </source>
</reference>
<dbReference type="InterPro" id="IPR027417">
    <property type="entry name" value="P-loop_NTPase"/>
</dbReference>
<gene>
    <name evidence="11" type="ORF">FQP90_07795</name>
</gene>
<dbReference type="AlphaFoldDB" id="A0A558H447"/>
<evidence type="ECO:0000256" key="7">
    <source>
        <dbReference type="ARBA" id="ARBA00023136"/>
    </source>
</evidence>
<evidence type="ECO:0000313" key="11">
    <source>
        <dbReference type="EMBL" id="TVU63889.1"/>
    </source>
</evidence>
<evidence type="ECO:0000256" key="1">
    <source>
        <dbReference type="ARBA" id="ARBA00004202"/>
    </source>
</evidence>
<evidence type="ECO:0000313" key="12">
    <source>
        <dbReference type="Proteomes" id="UP000316500"/>
    </source>
</evidence>
<keyword evidence="3" id="KW-1003">Cell membrane</keyword>
<keyword evidence="8" id="KW-0046">Antibiotic resistance</keyword>